<dbReference type="Gene3D" id="3.90.1720.10">
    <property type="entry name" value="endopeptidase domain like (from Nostoc punctiforme)"/>
    <property type="match status" value="1"/>
</dbReference>
<feature type="coiled-coil region" evidence="1">
    <location>
        <begin position="222"/>
        <end position="270"/>
    </location>
</feature>
<accession>A0A6M3L3J9</accession>
<keyword evidence="1" id="KW-0175">Coiled coil</keyword>
<sequence length="293" mass="33339">MVKDLFEQFFQEHDGENVEFSDPSNLNQCMDLAFSWCDFIGIPYSSIRHLYAYQVFSEPTTDTKKYFKLISNTSEGIPECGDLVVFGQKVGASGHISIANGIGDLKTFQSFDQNWGTTVKEKKCRIVTHTYTGVLGWLRPILTNLPTALKDTIINWDDEEGNRHEVGWYVRELFGEKEEKEKLAGEVATWRGMYETCQKDGSSLRQDVLLKTKEIYTLSDDKKSIVGQLDNAREELEGLRVKNEELTRKISNLGDTIQKLQTKMTVLENSKEITSKDIFNFIKSKFIGGGKNA</sequence>
<keyword evidence="2" id="KW-0378">Hydrolase</keyword>
<name>A0A6M3L3J9_9ZZZZ</name>
<evidence type="ECO:0000313" key="2">
    <source>
        <dbReference type="EMBL" id="QJA87915.1"/>
    </source>
</evidence>
<evidence type="ECO:0000256" key="1">
    <source>
        <dbReference type="SAM" id="Coils"/>
    </source>
</evidence>
<organism evidence="2">
    <name type="scientific">viral metagenome</name>
    <dbReference type="NCBI Taxonomy" id="1070528"/>
    <lineage>
        <taxon>unclassified sequences</taxon>
        <taxon>metagenomes</taxon>
        <taxon>organismal metagenomes</taxon>
    </lineage>
</organism>
<dbReference type="GO" id="GO:0016787">
    <property type="term" value="F:hydrolase activity"/>
    <property type="evidence" value="ECO:0007669"/>
    <property type="project" value="UniProtKB-KW"/>
</dbReference>
<protein>
    <submittedName>
        <fullName evidence="2">Putative tail tip hydrolase</fullName>
    </submittedName>
</protein>
<proteinExistence type="predicted"/>
<dbReference type="EMBL" id="MT142740">
    <property type="protein sequence ID" value="QJA87915.1"/>
    <property type="molecule type" value="Genomic_DNA"/>
</dbReference>
<dbReference type="InterPro" id="IPR038765">
    <property type="entry name" value="Papain-like_cys_pep_sf"/>
</dbReference>
<reference evidence="2" key="1">
    <citation type="submission" date="2020-03" db="EMBL/GenBank/DDBJ databases">
        <title>The deep terrestrial virosphere.</title>
        <authorList>
            <person name="Holmfeldt K."/>
            <person name="Nilsson E."/>
            <person name="Simone D."/>
            <person name="Lopez-Fernandez M."/>
            <person name="Wu X."/>
            <person name="de Brujin I."/>
            <person name="Lundin D."/>
            <person name="Andersson A."/>
            <person name="Bertilsson S."/>
            <person name="Dopson M."/>
        </authorList>
    </citation>
    <scope>NUCLEOTIDE SEQUENCE</scope>
    <source>
        <strain evidence="2">MM415B02871</strain>
    </source>
</reference>
<dbReference type="SUPFAM" id="SSF54001">
    <property type="entry name" value="Cysteine proteinases"/>
    <property type="match status" value="1"/>
</dbReference>
<dbReference type="AlphaFoldDB" id="A0A6M3L3J9"/>
<gene>
    <name evidence="2" type="ORF">MM415B02871_0011</name>
</gene>